<proteinExistence type="predicted"/>
<keyword evidence="6" id="KW-1185">Reference proteome</keyword>
<organism evidence="5 6">
    <name type="scientific">Actinomycetospora atypica</name>
    <dbReference type="NCBI Taxonomy" id="1290095"/>
    <lineage>
        <taxon>Bacteria</taxon>
        <taxon>Bacillati</taxon>
        <taxon>Actinomycetota</taxon>
        <taxon>Actinomycetes</taxon>
        <taxon>Pseudonocardiales</taxon>
        <taxon>Pseudonocardiaceae</taxon>
        <taxon>Actinomycetospora</taxon>
    </lineage>
</organism>
<sequence>MATASTPDVPPELRRAVDAVLPGARTDLEALVRIPSIWADPAHAEDTRRSADAVATLAREAGAATVDVLAAPGGAPAVVAHWPGPENTPTVMLYAHHDVQPTGGDELWTSAPFEPREEAGRLYGRGAADDKAGVMTHLATLRAFDGRPPVGVTLFVEGEEESGSPTLSALLAEHHERLAADVIVIADAANPAVDVPALTTSLRGLANIVVEVAMLERAVHSGMLGGPAGDALTALCRLLATLHDDKGSVAVPGLVRGSSEAPDVSEEQFRGDAGLLDGVELLGTGTVPERLAHQPAIAVLGIDAPAVDGAANILVHRARAMISARLAPGDSTADALTAIREHLERHVPWGAHLDVALHASGEPFALSPVGDVYDLARRALSAAFGSETVEMGMGGTIPFIAEFARTFPGATVLVTGVGDPASRWHGIDESLDLGMLGRCVLAETMLLQSLAS</sequence>
<evidence type="ECO:0000259" key="4">
    <source>
        <dbReference type="Pfam" id="PF07687"/>
    </source>
</evidence>
<evidence type="ECO:0000256" key="2">
    <source>
        <dbReference type="ARBA" id="ARBA00022723"/>
    </source>
</evidence>
<evidence type="ECO:0000256" key="3">
    <source>
        <dbReference type="ARBA" id="ARBA00022801"/>
    </source>
</evidence>
<dbReference type="PANTHER" id="PTHR43270">
    <property type="entry name" value="BETA-ALA-HIS DIPEPTIDASE"/>
    <property type="match status" value="1"/>
</dbReference>
<keyword evidence="3" id="KW-0378">Hydrolase</keyword>
<feature type="domain" description="Peptidase M20 dimerisation" evidence="4">
    <location>
        <begin position="201"/>
        <end position="349"/>
    </location>
</feature>
<reference evidence="6" key="1">
    <citation type="journal article" date="2019" name="Int. J. Syst. Evol. Microbiol.">
        <title>The Global Catalogue of Microorganisms (GCM) 10K type strain sequencing project: providing services to taxonomists for standard genome sequencing and annotation.</title>
        <authorList>
            <consortium name="The Broad Institute Genomics Platform"/>
            <consortium name="The Broad Institute Genome Sequencing Center for Infectious Disease"/>
            <person name="Wu L."/>
            <person name="Ma J."/>
        </authorList>
    </citation>
    <scope>NUCLEOTIDE SEQUENCE [LARGE SCALE GENOMIC DNA]</scope>
    <source>
        <strain evidence="6">CGMCC 4.7093</strain>
    </source>
</reference>
<evidence type="ECO:0000256" key="1">
    <source>
        <dbReference type="ARBA" id="ARBA00022670"/>
    </source>
</evidence>
<gene>
    <name evidence="5" type="ORF">ACFPBZ_04695</name>
</gene>
<evidence type="ECO:0000313" key="5">
    <source>
        <dbReference type="EMBL" id="MFC5061493.1"/>
    </source>
</evidence>
<dbReference type="InterPro" id="IPR002933">
    <property type="entry name" value="Peptidase_M20"/>
</dbReference>
<dbReference type="Pfam" id="PF07687">
    <property type="entry name" value="M20_dimer"/>
    <property type="match status" value="1"/>
</dbReference>
<comment type="caution">
    <text evidence="5">The sequence shown here is derived from an EMBL/GenBank/DDBJ whole genome shotgun (WGS) entry which is preliminary data.</text>
</comment>
<accession>A0ABV9YFD2</accession>
<dbReference type="Gene3D" id="3.30.70.360">
    <property type="match status" value="1"/>
</dbReference>
<name>A0ABV9YFD2_9PSEU</name>
<evidence type="ECO:0000313" key="6">
    <source>
        <dbReference type="Proteomes" id="UP001595947"/>
    </source>
</evidence>
<dbReference type="SUPFAM" id="SSF53187">
    <property type="entry name" value="Zn-dependent exopeptidases"/>
    <property type="match status" value="1"/>
</dbReference>
<dbReference type="InterPro" id="IPR011650">
    <property type="entry name" value="Peptidase_M20_dimer"/>
</dbReference>
<protein>
    <submittedName>
        <fullName evidence="5">Dipeptidase</fullName>
    </submittedName>
</protein>
<dbReference type="Gene3D" id="3.40.630.10">
    <property type="entry name" value="Zn peptidases"/>
    <property type="match status" value="1"/>
</dbReference>
<dbReference type="RefSeq" id="WP_378034851.1">
    <property type="nucleotide sequence ID" value="NZ_JBHSIV010000004.1"/>
</dbReference>
<keyword evidence="2" id="KW-0479">Metal-binding</keyword>
<dbReference type="Proteomes" id="UP001595947">
    <property type="component" value="Unassembled WGS sequence"/>
</dbReference>
<dbReference type="NCBIfam" id="NF005914">
    <property type="entry name" value="PRK07907.1"/>
    <property type="match status" value="1"/>
</dbReference>
<dbReference type="InterPro" id="IPR051458">
    <property type="entry name" value="Cyt/Met_Dipeptidase"/>
</dbReference>
<dbReference type="PANTHER" id="PTHR43270:SF12">
    <property type="entry name" value="SUCCINYL-DIAMINOPIMELATE DESUCCINYLASE"/>
    <property type="match status" value="1"/>
</dbReference>
<dbReference type="EMBL" id="JBHSIV010000004">
    <property type="protein sequence ID" value="MFC5061493.1"/>
    <property type="molecule type" value="Genomic_DNA"/>
</dbReference>
<keyword evidence="1" id="KW-0645">Protease</keyword>
<dbReference type="Pfam" id="PF01546">
    <property type="entry name" value="Peptidase_M20"/>
    <property type="match status" value="1"/>
</dbReference>